<dbReference type="EC" id="2.7.13.3" evidence="2"/>
<evidence type="ECO:0000256" key="1">
    <source>
        <dbReference type="ARBA" id="ARBA00000085"/>
    </source>
</evidence>
<keyword evidence="5" id="KW-0547">Nucleotide-binding</keyword>
<dbReference type="GO" id="GO:0005524">
    <property type="term" value="F:ATP binding"/>
    <property type="evidence" value="ECO:0007669"/>
    <property type="project" value="UniProtKB-KW"/>
</dbReference>
<dbReference type="RefSeq" id="WP_090968217.1">
    <property type="nucleotide sequence ID" value="NZ_FNRT01000002.1"/>
</dbReference>
<evidence type="ECO:0000259" key="11">
    <source>
        <dbReference type="Pfam" id="PF02518"/>
    </source>
</evidence>
<protein>
    <recommendedName>
        <fullName evidence="2">histidine kinase</fullName>
        <ecNumber evidence="2">2.7.13.3</ecNumber>
    </recommendedName>
</protein>
<evidence type="ECO:0000256" key="10">
    <source>
        <dbReference type="SAM" id="Phobius"/>
    </source>
</evidence>
<evidence type="ECO:0000256" key="3">
    <source>
        <dbReference type="ARBA" id="ARBA00022553"/>
    </source>
</evidence>
<feature type="transmembrane region" description="Helical" evidence="10">
    <location>
        <begin position="81"/>
        <end position="107"/>
    </location>
</feature>
<evidence type="ECO:0000256" key="9">
    <source>
        <dbReference type="SAM" id="MobiDB-lite"/>
    </source>
</evidence>
<reference evidence="14" key="1">
    <citation type="submission" date="2016-10" db="EMBL/GenBank/DDBJ databases">
        <authorList>
            <person name="Varghese N."/>
            <person name="Submissions S."/>
        </authorList>
    </citation>
    <scope>NUCLEOTIDE SEQUENCE [LARGE SCALE GENOMIC DNA]</scope>
    <source>
        <strain evidence="14">DSM 22017</strain>
    </source>
</reference>
<dbReference type="PANTHER" id="PTHR24421:SF10">
    <property type="entry name" value="NITRATE_NITRITE SENSOR PROTEIN NARQ"/>
    <property type="match status" value="1"/>
</dbReference>
<evidence type="ECO:0000256" key="7">
    <source>
        <dbReference type="ARBA" id="ARBA00022840"/>
    </source>
</evidence>
<keyword evidence="4" id="KW-0808">Transferase</keyword>
<keyword evidence="10" id="KW-0812">Transmembrane</keyword>
<accession>A0A1H4MDY3</accession>
<dbReference type="EMBL" id="FNRT01000002">
    <property type="protein sequence ID" value="SEB80944.1"/>
    <property type="molecule type" value="Genomic_DNA"/>
</dbReference>
<evidence type="ECO:0000313" key="14">
    <source>
        <dbReference type="Proteomes" id="UP000198742"/>
    </source>
</evidence>
<dbReference type="GO" id="GO:0000155">
    <property type="term" value="F:phosphorelay sensor kinase activity"/>
    <property type="evidence" value="ECO:0007669"/>
    <property type="project" value="InterPro"/>
</dbReference>
<evidence type="ECO:0000256" key="2">
    <source>
        <dbReference type="ARBA" id="ARBA00012438"/>
    </source>
</evidence>
<feature type="domain" description="Signal transduction histidine kinase subgroup 3 dimerisation and phosphoacceptor" evidence="12">
    <location>
        <begin position="227"/>
        <end position="296"/>
    </location>
</feature>
<dbReference type="CDD" id="cd16917">
    <property type="entry name" value="HATPase_UhpB-NarQ-NarX-like"/>
    <property type="match status" value="1"/>
</dbReference>
<evidence type="ECO:0000256" key="6">
    <source>
        <dbReference type="ARBA" id="ARBA00022777"/>
    </source>
</evidence>
<dbReference type="InterPro" id="IPR036890">
    <property type="entry name" value="HATPase_C_sf"/>
</dbReference>
<dbReference type="InterPro" id="IPR050482">
    <property type="entry name" value="Sensor_HK_TwoCompSys"/>
</dbReference>
<dbReference type="AlphaFoldDB" id="A0A1H4MDY3"/>
<name>A0A1H4MDY3_9ACTN</name>
<dbReference type="Pfam" id="PF07730">
    <property type="entry name" value="HisKA_3"/>
    <property type="match status" value="1"/>
</dbReference>
<keyword evidence="7" id="KW-0067">ATP-binding</keyword>
<keyword evidence="8" id="KW-0902">Two-component regulatory system</keyword>
<organism evidence="13 14">
    <name type="scientific">Nocardioides exalbidus</name>
    <dbReference type="NCBI Taxonomy" id="402596"/>
    <lineage>
        <taxon>Bacteria</taxon>
        <taxon>Bacillati</taxon>
        <taxon>Actinomycetota</taxon>
        <taxon>Actinomycetes</taxon>
        <taxon>Propionibacteriales</taxon>
        <taxon>Nocardioidaceae</taxon>
        <taxon>Nocardioides</taxon>
    </lineage>
</organism>
<dbReference type="Gene3D" id="3.30.565.10">
    <property type="entry name" value="Histidine kinase-like ATPase, C-terminal domain"/>
    <property type="match status" value="1"/>
</dbReference>
<evidence type="ECO:0000259" key="12">
    <source>
        <dbReference type="Pfam" id="PF07730"/>
    </source>
</evidence>
<keyword evidence="10" id="KW-0472">Membrane</keyword>
<dbReference type="Pfam" id="PF02518">
    <property type="entry name" value="HATPase_c"/>
    <property type="match status" value="1"/>
</dbReference>
<keyword evidence="14" id="KW-1185">Reference proteome</keyword>
<dbReference type="OrthoDB" id="227596at2"/>
<dbReference type="STRING" id="402596.SAMN04489844_1105"/>
<feature type="domain" description="Histidine kinase/HSP90-like ATPase" evidence="11">
    <location>
        <begin position="338"/>
        <end position="441"/>
    </location>
</feature>
<proteinExistence type="predicted"/>
<feature type="transmembrane region" description="Helical" evidence="10">
    <location>
        <begin position="168"/>
        <end position="188"/>
    </location>
</feature>
<sequence>MSDRTPQPRSDYRRPGGRLDVEQLQGWGPDLALGAAVLVLGFLEAVNTVQVYGSRFPLVLLVLATAVAVGLSRRMPGLALGLVWVICFLQLSTGTPVLLTQLAIAAVAFGAARWGSTPVVLLSGLSIPLGAAVVVLFAASEVYDVLAGFIDYNSIINGAYRFGATWQIGAAFLGMLVLGSPWLLGLALRFGSRAEQSRVSQVAAEDHAARAVQESEQAREIARLREEQTRMARDVHDVVGHSLAVILAQAESAQYLKDADPLALNDKLKDTLATIATSARTSLQDVRQVLTTTKDPTASGRAGSLDSLIEGVRSSGHEVVSTVVGQPQPLPPELETVAYRVLQEMLTNAIKHGRRDAPVTVERHWEGELRIEVRNVVGGEPAPDVTQPMRSVSSDATAPVPVASPAQAPGQGVDGMRRRLEAVGGRLDVRRRDEAGRTTFTSTAWVPVRGGA</sequence>
<evidence type="ECO:0000256" key="8">
    <source>
        <dbReference type="ARBA" id="ARBA00023012"/>
    </source>
</evidence>
<dbReference type="GO" id="GO:0016020">
    <property type="term" value="C:membrane"/>
    <property type="evidence" value="ECO:0007669"/>
    <property type="project" value="InterPro"/>
</dbReference>
<gene>
    <name evidence="13" type="ORF">SAMN04489844_1105</name>
</gene>
<evidence type="ECO:0000256" key="4">
    <source>
        <dbReference type="ARBA" id="ARBA00022679"/>
    </source>
</evidence>
<dbReference type="InterPro" id="IPR011712">
    <property type="entry name" value="Sig_transdc_His_kin_sub3_dim/P"/>
</dbReference>
<keyword evidence="10" id="KW-1133">Transmembrane helix</keyword>
<feature type="region of interest" description="Disordered" evidence="9">
    <location>
        <begin position="379"/>
        <end position="416"/>
    </location>
</feature>
<evidence type="ECO:0000313" key="13">
    <source>
        <dbReference type="EMBL" id="SEB80944.1"/>
    </source>
</evidence>
<keyword evidence="6 13" id="KW-0418">Kinase</keyword>
<evidence type="ECO:0000256" key="5">
    <source>
        <dbReference type="ARBA" id="ARBA00022741"/>
    </source>
</evidence>
<feature type="compositionally biased region" description="Low complexity" evidence="9">
    <location>
        <begin position="391"/>
        <end position="409"/>
    </location>
</feature>
<comment type="catalytic activity">
    <reaction evidence="1">
        <text>ATP + protein L-histidine = ADP + protein N-phospho-L-histidine.</text>
        <dbReference type="EC" id="2.7.13.3"/>
    </reaction>
</comment>
<dbReference type="InterPro" id="IPR003594">
    <property type="entry name" value="HATPase_dom"/>
</dbReference>
<dbReference type="PANTHER" id="PTHR24421">
    <property type="entry name" value="NITRATE/NITRITE SENSOR PROTEIN NARX-RELATED"/>
    <property type="match status" value="1"/>
</dbReference>
<dbReference type="Proteomes" id="UP000198742">
    <property type="component" value="Unassembled WGS sequence"/>
</dbReference>
<feature type="transmembrane region" description="Helical" evidence="10">
    <location>
        <begin position="56"/>
        <end position="75"/>
    </location>
</feature>
<dbReference type="Gene3D" id="1.20.5.1930">
    <property type="match status" value="1"/>
</dbReference>
<dbReference type="GO" id="GO:0046983">
    <property type="term" value="F:protein dimerization activity"/>
    <property type="evidence" value="ECO:0007669"/>
    <property type="project" value="InterPro"/>
</dbReference>
<feature type="transmembrane region" description="Helical" evidence="10">
    <location>
        <begin position="119"/>
        <end position="139"/>
    </location>
</feature>
<dbReference type="SUPFAM" id="SSF55874">
    <property type="entry name" value="ATPase domain of HSP90 chaperone/DNA topoisomerase II/histidine kinase"/>
    <property type="match status" value="1"/>
</dbReference>
<keyword evidence="3" id="KW-0597">Phosphoprotein</keyword>